<evidence type="ECO:0000313" key="2">
    <source>
        <dbReference type="Proteomes" id="UP000663760"/>
    </source>
</evidence>
<protein>
    <submittedName>
        <fullName evidence="1">Uncharacterized protein</fullName>
    </submittedName>
</protein>
<organism evidence="1 2">
    <name type="scientific">Spirodela intermedia</name>
    <name type="common">Intermediate duckweed</name>
    <dbReference type="NCBI Taxonomy" id="51605"/>
    <lineage>
        <taxon>Eukaryota</taxon>
        <taxon>Viridiplantae</taxon>
        <taxon>Streptophyta</taxon>
        <taxon>Embryophyta</taxon>
        <taxon>Tracheophyta</taxon>
        <taxon>Spermatophyta</taxon>
        <taxon>Magnoliopsida</taxon>
        <taxon>Liliopsida</taxon>
        <taxon>Araceae</taxon>
        <taxon>Lemnoideae</taxon>
        <taxon>Spirodela</taxon>
    </lineage>
</organism>
<name>A0A7I8JZR5_SPIIN</name>
<proteinExistence type="predicted"/>
<gene>
    <name evidence="1" type="ORF">SI8410_01001581</name>
</gene>
<accession>A0A7I8JZR5</accession>
<keyword evidence="2" id="KW-1185">Reference proteome</keyword>
<sequence length="29" mass="3396">MTMTRSGKIYYLNRSCSLQSDGNYSIRFC</sequence>
<reference evidence="1" key="1">
    <citation type="submission" date="2020-02" db="EMBL/GenBank/DDBJ databases">
        <authorList>
            <person name="Scholz U."/>
            <person name="Mascher M."/>
            <person name="Fiebig A."/>
        </authorList>
    </citation>
    <scope>NUCLEOTIDE SEQUENCE</scope>
</reference>
<evidence type="ECO:0000313" key="1">
    <source>
        <dbReference type="EMBL" id="CAA7389559.1"/>
    </source>
</evidence>
<dbReference type="EMBL" id="LR746264">
    <property type="protein sequence ID" value="CAA7389559.1"/>
    <property type="molecule type" value="Genomic_DNA"/>
</dbReference>
<dbReference type="Proteomes" id="UP000663760">
    <property type="component" value="Chromosome 1"/>
</dbReference>
<dbReference type="AlphaFoldDB" id="A0A7I8JZR5"/>